<dbReference type="Pfam" id="PF19279">
    <property type="entry name" value="YegS_C"/>
    <property type="match status" value="1"/>
</dbReference>
<dbReference type="NCBIfam" id="TIGR00147">
    <property type="entry name" value="YegS/Rv2252/BmrU family lipid kinase"/>
    <property type="match status" value="1"/>
</dbReference>
<dbReference type="Pfam" id="PF00781">
    <property type="entry name" value="DAGK_cat"/>
    <property type="match status" value="1"/>
</dbReference>
<dbReference type="Proteomes" id="UP000277864">
    <property type="component" value="Unassembled WGS sequence"/>
</dbReference>
<evidence type="ECO:0000256" key="2">
    <source>
        <dbReference type="ARBA" id="ARBA00005983"/>
    </source>
</evidence>
<dbReference type="SMART" id="SM00046">
    <property type="entry name" value="DAGKc"/>
    <property type="match status" value="1"/>
</dbReference>
<dbReference type="AlphaFoldDB" id="A0A3R9YLD7"/>
<name>A0A3R9YLD7_9ENTE</name>
<dbReference type="OrthoDB" id="9786026at2"/>
<protein>
    <submittedName>
        <fullName evidence="10">Diacylglycerol kinase</fullName>
    </submittedName>
</protein>
<organism evidence="10 11">
    <name type="scientific">Vagococcus humatus</name>
    <dbReference type="NCBI Taxonomy" id="1889241"/>
    <lineage>
        <taxon>Bacteria</taxon>
        <taxon>Bacillati</taxon>
        <taxon>Bacillota</taxon>
        <taxon>Bacilli</taxon>
        <taxon>Lactobacillales</taxon>
        <taxon>Enterococcaceae</taxon>
        <taxon>Vagococcus</taxon>
    </lineage>
</organism>
<keyword evidence="6" id="KW-0067">ATP-binding</keyword>
<keyword evidence="5 10" id="KW-0418">Kinase</keyword>
<sequence length="319" mass="35579">MTHLELFFIINKKAGSGNGEQAADVVLKWLVEHHISYQAKITNYQGHAIELTQQLKQTHLKPWSDSDTTKKFPLLVVIGGDGTLHEVVNALGDETDIPVGYIPSGSGNDFARGVQLTRDPIEALQQILSVKQPQPFTVVHYLEQIKQEEGLFTNNLGIGLDANIVATANASKSKKNLNRYHLGSLSYLLAAMHVMFKQKGFPILVEVNGETKSFNQAYLCTTTNHPYFGGGLAIAPNASPKEACMELIIVERINLFKIIHLAFLLLRQKHLNSKHVHHYKSSQIRIVSTTPQFGQADGEVISPRAFDISFSVRERLFWL</sequence>
<dbReference type="PANTHER" id="PTHR12358:SF54">
    <property type="entry name" value="SPHINGOSINE KINASE RELATED PROTEIN"/>
    <property type="match status" value="1"/>
</dbReference>
<keyword evidence="7" id="KW-0443">Lipid metabolism</keyword>
<evidence type="ECO:0000256" key="6">
    <source>
        <dbReference type="ARBA" id="ARBA00022840"/>
    </source>
</evidence>
<evidence type="ECO:0000256" key="4">
    <source>
        <dbReference type="ARBA" id="ARBA00022741"/>
    </source>
</evidence>
<comment type="cofactor">
    <cofactor evidence="1">
        <name>Mg(2+)</name>
        <dbReference type="ChEBI" id="CHEBI:18420"/>
    </cofactor>
</comment>
<dbReference type="SUPFAM" id="SSF111331">
    <property type="entry name" value="NAD kinase/diacylglycerol kinase-like"/>
    <property type="match status" value="1"/>
</dbReference>
<dbReference type="Gene3D" id="2.60.200.40">
    <property type="match status" value="1"/>
</dbReference>
<evidence type="ECO:0000256" key="5">
    <source>
        <dbReference type="ARBA" id="ARBA00022777"/>
    </source>
</evidence>
<dbReference type="InterPro" id="IPR017438">
    <property type="entry name" value="ATP-NAD_kinase_N"/>
</dbReference>
<dbReference type="PROSITE" id="PS50146">
    <property type="entry name" value="DAGK"/>
    <property type="match status" value="1"/>
</dbReference>
<dbReference type="InterPro" id="IPR016064">
    <property type="entry name" value="NAD/diacylglycerol_kinase_sf"/>
</dbReference>
<dbReference type="InterPro" id="IPR001206">
    <property type="entry name" value="Diacylglycerol_kinase_cat_dom"/>
</dbReference>
<gene>
    <name evidence="10" type="ORF">C7P63_04585</name>
</gene>
<dbReference type="PANTHER" id="PTHR12358">
    <property type="entry name" value="SPHINGOSINE KINASE"/>
    <property type="match status" value="1"/>
</dbReference>
<accession>A0A3R9YLD7</accession>
<proteinExistence type="inferred from homology"/>
<dbReference type="GO" id="GO:0016301">
    <property type="term" value="F:kinase activity"/>
    <property type="evidence" value="ECO:0007669"/>
    <property type="project" value="UniProtKB-KW"/>
</dbReference>
<dbReference type="RefSeq" id="WP_125942968.1">
    <property type="nucleotide sequence ID" value="NZ_PXZH01000001.1"/>
</dbReference>
<dbReference type="EMBL" id="PXZH01000001">
    <property type="protein sequence ID" value="RST90355.1"/>
    <property type="molecule type" value="Genomic_DNA"/>
</dbReference>
<evidence type="ECO:0000256" key="8">
    <source>
        <dbReference type="ARBA" id="ARBA00023264"/>
    </source>
</evidence>
<dbReference type="InterPro" id="IPR005218">
    <property type="entry name" value="Diacylglycerol/lipid_kinase"/>
</dbReference>
<reference evidence="10 11" key="1">
    <citation type="submission" date="2018-03" db="EMBL/GenBank/DDBJ databases">
        <authorList>
            <person name="Gulvik C.A."/>
        </authorList>
    </citation>
    <scope>NUCLEOTIDE SEQUENCE [LARGE SCALE GENOMIC DNA]</scope>
    <source>
        <strain evidence="10 11">JCM 31581</strain>
    </source>
</reference>
<comment type="similarity">
    <text evidence="2">Belongs to the diacylglycerol/lipid kinase family.</text>
</comment>
<evidence type="ECO:0000313" key="11">
    <source>
        <dbReference type="Proteomes" id="UP000277864"/>
    </source>
</evidence>
<feature type="domain" description="DAGKc" evidence="9">
    <location>
        <begin position="1"/>
        <end position="149"/>
    </location>
</feature>
<keyword evidence="7" id="KW-0444">Lipid biosynthesis</keyword>
<keyword evidence="4" id="KW-0547">Nucleotide-binding</keyword>
<keyword evidence="3" id="KW-0808">Transferase</keyword>
<keyword evidence="7" id="KW-0594">Phospholipid biosynthesis</keyword>
<dbReference type="GO" id="GO:0008654">
    <property type="term" value="P:phospholipid biosynthetic process"/>
    <property type="evidence" value="ECO:0007669"/>
    <property type="project" value="UniProtKB-KW"/>
</dbReference>
<dbReference type="InterPro" id="IPR050187">
    <property type="entry name" value="Lipid_Phosphate_FormReg"/>
</dbReference>
<evidence type="ECO:0000259" key="9">
    <source>
        <dbReference type="PROSITE" id="PS50146"/>
    </source>
</evidence>
<evidence type="ECO:0000256" key="3">
    <source>
        <dbReference type="ARBA" id="ARBA00022679"/>
    </source>
</evidence>
<evidence type="ECO:0000256" key="7">
    <source>
        <dbReference type="ARBA" id="ARBA00023209"/>
    </source>
</evidence>
<dbReference type="GO" id="GO:0005524">
    <property type="term" value="F:ATP binding"/>
    <property type="evidence" value="ECO:0007669"/>
    <property type="project" value="UniProtKB-KW"/>
</dbReference>
<dbReference type="InterPro" id="IPR045540">
    <property type="entry name" value="YegS/DAGK_C"/>
</dbReference>
<evidence type="ECO:0000313" key="10">
    <source>
        <dbReference type="EMBL" id="RST90355.1"/>
    </source>
</evidence>
<dbReference type="Gene3D" id="3.40.50.10330">
    <property type="entry name" value="Probable inorganic polyphosphate/atp-NAD kinase, domain 1"/>
    <property type="match status" value="1"/>
</dbReference>
<keyword evidence="11" id="KW-1185">Reference proteome</keyword>
<evidence type="ECO:0000256" key="1">
    <source>
        <dbReference type="ARBA" id="ARBA00001946"/>
    </source>
</evidence>
<keyword evidence="8" id="KW-1208">Phospholipid metabolism</keyword>
<comment type="caution">
    <text evidence="10">The sequence shown here is derived from an EMBL/GenBank/DDBJ whole genome shotgun (WGS) entry which is preliminary data.</text>
</comment>